<dbReference type="STRING" id="1664694.A0A0N1HKY7"/>
<sequence>MEGLAFAPRKASLETEHAWYGSYRWPAQQYHHYEKLKRLEDLVDNNSSVLNQTFGYLQHTHEIGLSIDSGHGWLEGPDMSDLALFKLRQTKGTKVFGQAFENEHAWQAYGRDEYFKWAQHNTINKLLTYLASKPGTTDSVKMLDVISAFHVRERGSFMDAQRQPDYNPDCHTGGRAPPANTAPGGAPPGPGQGPPGPQMMPFPGAPQMNQQQLQALGPWNPQLNLQQQLLAHANQQLQAQPPAPNQQNVWINPQLQNLGMPNMNFPPGGPLPPQNQALPPPQVMGTAPCYTGYEVQKTYHLLQWPLIFNGHNLAAETGGCLKSVQACVANPTEFPILPGCLTEQQVQWLMETVWAQRTFLSAYTNAIINNAARLRHVHTLTIAKLSSGLLPSLDQPKFWDSLPSLRRLTLLVAPDWRKEHQHQNVYVQRASLISPVDAVEKFAEFLQKNVCRLEKLFRATFGWAGGGEHAIGICARNQHLMPAPIIRNVDAWISDHDASLKGDPGEMLKFEHLCDLTFENCWFSPYMLETFMRKSHDTSLRTLTLNSVSMLVRHSTAPQMTASMTTIGHRLACAHDEENWLQEVLPPSATWTEVLDRITPGKTLEELKYDANLIDREEHPMPARAYRGRLQRIVLNSCGYAYVNVPVERFHQRDLVWQPQGSTDPGLSAREAALRGRYQVLNDTPKLSKIIARYGIAEAHYNKNDRTVDLGPVMLGYRWGTPESNTATATNYRGLGTLTQCVHPIEKRVLEHAWGMRFGWGDDLERWAAVEDNQLEGGTGRFSGVILARGLEDDDDE</sequence>
<organism evidence="2 3">
    <name type="scientific">Cyphellophora attinorum</name>
    <dbReference type="NCBI Taxonomy" id="1664694"/>
    <lineage>
        <taxon>Eukaryota</taxon>
        <taxon>Fungi</taxon>
        <taxon>Dikarya</taxon>
        <taxon>Ascomycota</taxon>
        <taxon>Pezizomycotina</taxon>
        <taxon>Eurotiomycetes</taxon>
        <taxon>Chaetothyriomycetidae</taxon>
        <taxon>Chaetothyriales</taxon>
        <taxon>Cyphellophoraceae</taxon>
        <taxon>Cyphellophora</taxon>
    </lineage>
</organism>
<evidence type="ECO:0000313" key="3">
    <source>
        <dbReference type="Proteomes" id="UP000038010"/>
    </source>
</evidence>
<dbReference type="VEuPathDB" id="FungiDB:AB675_3986"/>
<feature type="compositionally biased region" description="Low complexity" evidence="1">
    <location>
        <begin position="173"/>
        <end position="184"/>
    </location>
</feature>
<feature type="compositionally biased region" description="Pro residues" evidence="1">
    <location>
        <begin position="185"/>
        <end position="204"/>
    </location>
</feature>
<dbReference type="AlphaFoldDB" id="A0A0N1HKY7"/>
<dbReference type="RefSeq" id="XP_017997490.1">
    <property type="nucleotide sequence ID" value="XM_018144087.1"/>
</dbReference>
<dbReference type="GeneID" id="28735967"/>
<reference evidence="2 3" key="1">
    <citation type="submission" date="2015-06" db="EMBL/GenBank/DDBJ databases">
        <title>Draft genome of the ant-associated black yeast Phialophora attae CBS 131958.</title>
        <authorList>
            <person name="Moreno L.F."/>
            <person name="Stielow B.J."/>
            <person name="de Hoog S."/>
            <person name="Vicente V.A."/>
            <person name="Weiss V.A."/>
            <person name="de Vries M."/>
            <person name="Cruz L.M."/>
            <person name="Souza E.M."/>
        </authorList>
    </citation>
    <scope>NUCLEOTIDE SEQUENCE [LARGE SCALE GENOMIC DNA]</scope>
    <source>
        <strain evidence="2 3">CBS 131958</strain>
    </source>
</reference>
<comment type="caution">
    <text evidence="2">The sequence shown here is derived from an EMBL/GenBank/DDBJ whole genome shotgun (WGS) entry which is preliminary data.</text>
</comment>
<proteinExistence type="predicted"/>
<accession>A0A0N1HKY7</accession>
<name>A0A0N1HKY7_9EURO</name>
<dbReference type="OrthoDB" id="4194555at2759"/>
<evidence type="ECO:0000313" key="2">
    <source>
        <dbReference type="EMBL" id="KPI37527.1"/>
    </source>
</evidence>
<dbReference type="EMBL" id="LFJN01000023">
    <property type="protein sequence ID" value="KPI37527.1"/>
    <property type="molecule type" value="Genomic_DNA"/>
</dbReference>
<feature type="region of interest" description="Disordered" evidence="1">
    <location>
        <begin position="156"/>
        <end position="206"/>
    </location>
</feature>
<protein>
    <submittedName>
        <fullName evidence="2">Uncharacterized protein</fullName>
    </submittedName>
</protein>
<evidence type="ECO:0000256" key="1">
    <source>
        <dbReference type="SAM" id="MobiDB-lite"/>
    </source>
</evidence>
<gene>
    <name evidence="2" type="ORF">AB675_3986</name>
</gene>
<keyword evidence="3" id="KW-1185">Reference proteome</keyword>
<dbReference type="Proteomes" id="UP000038010">
    <property type="component" value="Unassembled WGS sequence"/>
</dbReference>